<proteinExistence type="inferred from homology"/>
<evidence type="ECO:0000256" key="7">
    <source>
        <dbReference type="SAM" id="Phobius"/>
    </source>
</evidence>
<keyword evidence="7" id="KW-0472">Membrane</keyword>
<dbReference type="Pfam" id="PF25944">
    <property type="entry name" value="Beta-barrel_RND"/>
    <property type="match status" value="1"/>
</dbReference>
<dbReference type="EMBL" id="CP031968">
    <property type="protein sequence ID" value="AXT47110.1"/>
    <property type="molecule type" value="Genomic_DNA"/>
</dbReference>
<dbReference type="InterPro" id="IPR058625">
    <property type="entry name" value="MdtA-like_BSH"/>
</dbReference>
<dbReference type="Pfam" id="PF25917">
    <property type="entry name" value="BSH_RND"/>
    <property type="match status" value="1"/>
</dbReference>
<dbReference type="InterPro" id="IPR006143">
    <property type="entry name" value="RND_pump_MFP"/>
</dbReference>
<sequence length="408" mass="44335">MTLWKRWIRKLLLPLYLIGSLRGRGRIGLGRRPWRNGIALAAVLALAGWGLWLWLAPKPAPQVLTAEVTRADLEDVVLASGVLKPLRQVDVGAQASGQLKTLNVAAGDHVSKGELLAEIDPENSLNDLKASEAQLESRVAQLRSKQATLRQAERELARQKQMMGEGSTSQKDLLTAETAYQTQMAELDDLQAQIRQNRFQIDKNRTTLGYTRITAPMDGEVIEIVTQQGQTVIASQTVPVILKLADLSTMTVHAQVAEADVIRVKAGLPVYFTVLGAPDRPIRGKLRAILPTPEKINNANFYKALFDVKNVDGKLRVDMTAQISIVLAESKQALSIPLSALGAAGKDGRYSVKVQGKDGQLHERQVRIGLKTTTRVQVLDGLKAGEKVVTSEAGGKEEEPSGGVMVSA</sequence>
<dbReference type="InterPro" id="IPR058623">
    <property type="entry name" value="MacA"/>
</dbReference>
<dbReference type="GO" id="GO:0019898">
    <property type="term" value="C:extrinsic component of membrane"/>
    <property type="evidence" value="ECO:0007669"/>
    <property type="project" value="InterPro"/>
</dbReference>
<evidence type="ECO:0000256" key="2">
    <source>
        <dbReference type="ARBA" id="ARBA00009477"/>
    </source>
</evidence>
<dbReference type="GO" id="GO:1990281">
    <property type="term" value="C:efflux pump complex"/>
    <property type="evidence" value="ECO:0007669"/>
    <property type="project" value="TreeGrafter"/>
</dbReference>
<dbReference type="NCBIfam" id="NF008606">
    <property type="entry name" value="PRK11578.1"/>
    <property type="match status" value="1"/>
</dbReference>
<reference evidence="11 12" key="1">
    <citation type="submission" date="2018-08" db="EMBL/GenBank/DDBJ databases">
        <title>Complete genome sequence of JP2-74.</title>
        <authorList>
            <person name="Wu L."/>
        </authorList>
    </citation>
    <scope>NUCLEOTIDE SEQUENCE [LARGE SCALE GENOMIC DNA]</scope>
    <source>
        <strain evidence="11 12">JP2-74</strain>
    </source>
</reference>
<accession>A0AAD0W877</accession>
<dbReference type="GO" id="GO:0015562">
    <property type="term" value="F:efflux transmembrane transporter activity"/>
    <property type="evidence" value="ECO:0007669"/>
    <property type="project" value="TreeGrafter"/>
</dbReference>
<dbReference type="GO" id="GO:0030313">
    <property type="term" value="C:cell envelope"/>
    <property type="evidence" value="ECO:0007669"/>
    <property type="project" value="UniProtKB-SubCell"/>
</dbReference>
<keyword evidence="7" id="KW-1133">Transmembrane helix</keyword>
<dbReference type="Gene3D" id="6.10.140.1990">
    <property type="match status" value="1"/>
</dbReference>
<evidence type="ECO:0000256" key="3">
    <source>
        <dbReference type="ARBA" id="ARBA00022448"/>
    </source>
</evidence>
<feature type="transmembrane region" description="Helical" evidence="7">
    <location>
        <begin position="34"/>
        <end position="55"/>
    </location>
</feature>
<feature type="region of interest" description="Disordered" evidence="6">
    <location>
        <begin position="389"/>
        <end position="408"/>
    </location>
</feature>
<evidence type="ECO:0000259" key="9">
    <source>
        <dbReference type="Pfam" id="PF25944"/>
    </source>
</evidence>
<comment type="similarity">
    <text evidence="2">Belongs to the membrane fusion protein (MFP) (TC 8.A.1) family.</text>
</comment>
<keyword evidence="3" id="KW-0813">Transport</keyword>
<dbReference type="InterPro" id="IPR058626">
    <property type="entry name" value="MdtA-like_b-barrel"/>
</dbReference>
<keyword evidence="12" id="KW-1185">Reference proteome</keyword>
<dbReference type="NCBIfam" id="TIGR01730">
    <property type="entry name" value="RND_mfp"/>
    <property type="match status" value="1"/>
</dbReference>
<protein>
    <submittedName>
        <fullName evidence="11">Macrolide transporter subunit MacA</fullName>
    </submittedName>
</protein>
<dbReference type="Gene3D" id="2.40.420.20">
    <property type="match status" value="1"/>
</dbReference>
<evidence type="ECO:0000256" key="5">
    <source>
        <dbReference type="SAM" id="Coils"/>
    </source>
</evidence>
<dbReference type="InterPro" id="IPR058627">
    <property type="entry name" value="MdtA-like_C"/>
</dbReference>
<feature type="coiled-coil region" evidence="5">
    <location>
        <begin position="125"/>
        <end position="193"/>
    </location>
</feature>
<keyword evidence="7" id="KW-0812">Transmembrane</keyword>
<evidence type="ECO:0000313" key="12">
    <source>
        <dbReference type="Proteomes" id="UP000259465"/>
    </source>
</evidence>
<evidence type="ECO:0000256" key="6">
    <source>
        <dbReference type="SAM" id="MobiDB-lite"/>
    </source>
</evidence>
<dbReference type="GO" id="GO:1990961">
    <property type="term" value="P:xenobiotic detoxification by transmembrane export across the plasma membrane"/>
    <property type="evidence" value="ECO:0007669"/>
    <property type="project" value="InterPro"/>
</dbReference>
<feature type="domain" description="Multidrug resistance protein MdtA-like beta-barrel" evidence="9">
    <location>
        <begin position="249"/>
        <end position="327"/>
    </location>
</feature>
<dbReference type="PANTHER" id="PTHR30469">
    <property type="entry name" value="MULTIDRUG RESISTANCE PROTEIN MDTA"/>
    <property type="match status" value="1"/>
</dbReference>
<feature type="domain" description="Multidrug resistance protein MdtA-like barrel-sandwich hybrid" evidence="8">
    <location>
        <begin position="87"/>
        <end position="242"/>
    </location>
</feature>
<dbReference type="Gene3D" id="2.40.50.100">
    <property type="match status" value="1"/>
</dbReference>
<dbReference type="Proteomes" id="UP000259465">
    <property type="component" value="Chromosome"/>
</dbReference>
<dbReference type="PANTHER" id="PTHR30469:SF33">
    <property type="entry name" value="SLR1207 PROTEIN"/>
    <property type="match status" value="1"/>
</dbReference>
<evidence type="ECO:0000256" key="1">
    <source>
        <dbReference type="ARBA" id="ARBA00004236"/>
    </source>
</evidence>
<dbReference type="KEGG" id="crz:D1345_13265"/>
<name>A0AAD0W877_9NEIS</name>
<gene>
    <name evidence="11" type="primary">macA</name>
    <name evidence="11" type="ORF">D1345_13265</name>
</gene>
<dbReference type="AlphaFoldDB" id="A0AAD0W877"/>
<dbReference type="InterPro" id="IPR030190">
    <property type="entry name" value="MacA_alpha-hairpin_sf"/>
</dbReference>
<dbReference type="Pfam" id="PF25967">
    <property type="entry name" value="RND-MFP_C"/>
    <property type="match status" value="1"/>
</dbReference>
<organism evidence="11 12">
    <name type="scientific">Chromobacterium rhizoryzae</name>
    <dbReference type="NCBI Taxonomy" id="1778675"/>
    <lineage>
        <taxon>Bacteria</taxon>
        <taxon>Pseudomonadati</taxon>
        <taxon>Pseudomonadota</taxon>
        <taxon>Betaproteobacteria</taxon>
        <taxon>Neisseriales</taxon>
        <taxon>Chromobacteriaceae</taxon>
        <taxon>Chromobacterium</taxon>
    </lineage>
</organism>
<comment type="subcellular location">
    <subcellularLocation>
        <location evidence="1">Cell membrane</location>
    </subcellularLocation>
</comment>
<dbReference type="Gene3D" id="2.40.30.170">
    <property type="match status" value="1"/>
</dbReference>
<keyword evidence="4 5" id="KW-0175">Coiled coil</keyword>
<evidence type="ECO:0000259" key="8">
    <source>
        <dbReference type="Pfam" id="PF25917"/>
    </source>
</evidence>
<evidence type="ECO:0000313" key="11">
    <source>
        <dbReference type="EMBL" id="AXT47110.1"/>
    </source>
</evidence>
<evidence type="ECO:0000256" key="4">
    <source>
        <dbReference type="ARBA" id="ARBA00023054"/>
    </source>
</evidence>
<evidence type="ECO:0000259" key="10">
    <source>
        <dbReference type="Pfam" id="PF25967"/>
    </source>
</evidence>
<feature type="domain" description="Multidrug resistance protein MdtA-like C-terminal permuted SH3" evidence="10">
    <location>
        <begin position="332"/>
        <end position="393"/>
    </location>
</feature>
<dbReference type="GO" id="GO:1990195">
    <property type="term" value="C:macrolide transmembrane transporter complex"/>
    <property type="evidence" value="ECO:0007669"/>
    <property type="project" value="InterPro"/>
</dbReference>
<dbReference type="SUPFAM" id="SSF111369">
    <property type="entry name" value="HlyD-like secretion proteins"/>
    <property type="match status" value="1"/>
</dbReference>